<sequence length="504" mass="57370">MMQHTQNKTNIATELENNGILKHKTSNGKSYHSTLNSVNQISKFKTKVYKNEELEYEYISNTKNGIDVISTKNPTSSSSKNSGSLVCKNSTTKSTSINRKKEKTRNNFKADYKNEKSDSFNKDLENIKNRPDSGISISSQIAKLGIISRAQESKTIDKSEKVSKSRADYNLKEFSNNRLRFSKISRAPLKLPIVKGSSQRVTKLGLRSSRVISKKSPAIRIKIDRNSVLKSDYNFENNASAKVKSNISLLSKSNDDFNGNFSLGPNALQETELKQELPSNTYNKREYFNIQEAENNKLKHFFKEEASSYCSEKKESYTGLIRRSTIAACDNSPLLTIHRNKNYERPESNFDKKGINSFNKKNITKRSFLFNTALAEYRHVKTLGKGSYGRVDLMENIVTKNLVAVKTIKRYSAEKHTKSHPEHKKATTLDKRVIREANLGLVLGQIHPHITALYDLRMTNTHFYMFYEYVKGPTLAERVGENGIDENEARELFKPIAQTISKLP</sequence>
<dbReference type="GO" id="GO:0005737">
    <property type="term" value="C:cytoplasm"/>
    <property type="evidence" value="ECO:0007669"/>
    <property type="project" value="TreeGrafter"/>
</dbReference>
<evidence type="ECO:0000313" key="5">
    <source>
        <dbReference type="EMBL" id="OMJ20509.1"/>
    </source>
</evidence>
<evidence type="ECO:0000256" key="3">
    <source>
        <dbReference type="SAM" id="MobiDB-lite"/>
    </source>
</evidence>
<dbReference type="Proteomes" id="UP000187283">
    <property type="component" value="Unassembled WGS sequence"/>
</dbReference>
<organism evidence="5 6">
    <name type="scientific">Smittium culicis</name>
    <dbReference type="NCBI Taxonomy" id="133412"/>
    <lineage>
        <taxon>Eukaryota</taxon>
        <taxon>Fungi</taxon>
        <taxon>Fungi incertae sedis</taxon>
        <taxon>Zoopagomycota</taxon>
        <taxon>Kickxellomycotina</taxon>
        <taxon>Harpellomycetes</taxon>
        <taxon>Harpellales</taxon>
        <taxon>Legeriomycetaceae</taxon>
        <taxon>Smittium</taxon>
    </lineage>
</organism>
<name>A0A1R1Y116_9FUNG</name>
<accession>A0A1R1Y116</accession>
<dbReference type="Pfam" id="PF00069">
    <property type="entry name" value="Pkinase"/>
    <property type="match status" value="1"/>
</dbReference>
<evidence type="ECO:0000259" key="4">
    <source>
        <dbReference type="PROSITE" id="PS50011"/>
    </source>
</evidence>
<feature type="compositionally biased region" description="Low complexity" evidence="3">
    <location>
        <begin position="72"/>
        <end position="84"/>
    </location>
</feature>
<dbReference type="InterPro" id="IPR011009">
    <property type="entry name" value="Kinase-like_dom_sf"/>
</dbReference>
<dbReference type="PANTHER" id="PTHR24346:SF92">
    <property type="entry name" value="SNF1-RELATED PROTEIN KINASE 2.6"/>
    <property type="match status" value="1"/>
</dbReference>
<evidence type="ECO:0000256" key="1">
    <source>
        <dbReference type="ARBA" id="ARBA00022741"/>
    </source>
</evidence>
<dbReference type="GO" id="GO:0004674">
    <property type="term" value="F:protein serine/threonine kinase activity"/>
    <property type="evidence" value="ECO:0007669"/>
    <property type="project" value="TreeGrafter"/>
</dbReference>
<keyword evidence="1" id="KW-0547">Nucleotide-binding</keyword>
<dbReference type="STRING" id="133412.A0A1R1Y116"/>
<dbReference type="OrthoDB" id="942095at2759"/>
<dbReference type="GO" id="GO:0035556">
    <property type="term" value="P:intracellular signal transduction"/>
    <property type="evidence" value="ECO:0007669"/>
    <property type="project" value="TreeGrafter"/>
</dbReference>
<proteinExistence type="predicted"/>
<dbReference type="SUPFAM" id="SSF56112">
    <property type="entry name" value="Protein kinase-like (PK-like)"/>
    <property type="match status" value="1"/>
</dbReference>
<feature type="domain" description="Protein kinase" evidence="4">
    <location>
        <begin position="377"/>
        <end position="504"/>
    </location>
</feature>
<gene>
    <name evidence="5" type="ORF">AYI70_g4069</name>
</gene>
<dbReference type="InterPro" id="IPR000719">
    <property type="entry name" value="Prot_kinase_dom"/>
</dbReference>
<dbReference type="AlphaFoldDB" id="A0A1R1Y116"/>
<keyword evidence="6" id="KW-1185">Reference proteome</keyword>
<protein>
    <submittedName>
        <fullName evidence="5">Serine/threonine-protein kinase KIN2</fullName>
    </submittedName>
</protein>
<keyword evidence="5" id="KW-0418">Kinase</keyword>
<dbReference type="EMBL" id="LSSN01001227">
    <property type="protein sequence ID" value="OMJ20509.1"/>
    <property type="molecule type" value="Genomic_DNA"/>
</dbReference>
<keyword evidence="5" id="KW-0808">Transferase</keyword>
<feature type="compositionally biased region" description="Polar residues" evidence="3">
    <location>
        <begin position="87"/>
        <end position="97"/>
    </location>
</feature>
<dbReference type="GO" id="GO:0005524">
    <property type="term" value="F:ATP binding"/>
    <property type="evidence" value="ECO:0007669"/>
    <property type="project" value="UniProtKB-KW"/>
</dbReference>
<comment type="caution">
    <text evidence="5">The sequence shown here is derived from an EMBL/GenBank/DDBJ whole genome shotgun (WGS) entry which is preliminary data.</text>
</comment>
<reference evidence="5 6" key="1">
    <citation type="submission" date="2017-01" db="EMBL/GenBank/DDBJ databases">
        <authorList>
            <person name="Mah S.A."/>
            <person name="Swanson W.J."/>
            <person name="Moy G.W."/>
            <person name="Vacquier V.D."/>
        </authorList>
    </citation>
    <scope>NUCLEOTIDE SEQUENCE [LARGE SCALE GENOMIC DNA]</scope>
    <source>
        <strain evidence="5 6">GSMNP</strain>
    </source>
</reference>
<evidence type="ECO:0000256" key="2">
    <source>
        <dbReference type="ARBA" id="ARBA00022840"/>
    </source>
</evidence>
<evidence type="ECO:0000313" key="6">
    <source>
        <dbReference type="Proteomes" id="UP000187283"/>
    </source>
</evidence>
<dbReference type="PANTHER" id="PTHR24346">
    <property type="entry name" value="MAP/MICROTUBULE AFFINITY-REGULATING KINASE"/>
    <property type="match status" value="1"/>
</dbReference>
<feature type="region of interest" description="Disordered" evidence="3">
    <location>
        <begin position="72"/>
        <end position="111"/>
    </location>
</feature>
<keyword evidence="2" id="KW-0067">ATP-binding</keyword>
<dbReference type="Gene3D" id="1.10.510.10">
    <property type="entry name" value="Transferase(Phosphotransferase) domain 1"/>
    <property type="match status" value="1"/>
</dbReference>
<dbReference type="PROSITE" id="PS50011">
    <property type="entry name" value="PROTEIN_KINASE_DOM"/>
    <property type="match status" value="1"/>
</dbReference>